<name>A0A2N9IYW4_FAGSY</name>
<gene>
    <name evidence="1" type="ORF">FSB_LOCUS57974</name>
</gene>
<evidence type="ECO:0000313" key="1">
    <source>
        <dbReference type="EMBL" id="SPD30092.1"/>
    </source>
</evidence>
<dbReference type="EMBL" id="OIVN01006301">
    <property type="protein sequence ID" value="SPD30092.1"/>
    <property type="molecule type" value="Genomic_DNA"/>
</dbReference>
<reference evidence="1" key="1">
    <citation type="submission" date="2018-02" db="EMBL/GenBank/DDBJ databases">
        <authorList>
            <person name="Cohen D.B."/>
            <person name="Kent A.D."/>
        </authorList>
    </citation>
    <scope>NUCLEOTIDE SEQUENCE</scope>
</reference>
<accession>A0A2N9IYW4</accession>
<sequence length="74" mass="8214">MLILCHHGKSNFPPSLPPPPPATSFWPKLSAVKWVSVVNSNCKATSGEKQRHSIVDPSFALEKRFEEALELSGW</sequence>
<protein>
    <submittedName>
        <fullName evidence="1">Uncharacterized protein</fullName>
    </submittedName>
</protein>
<organism evidence="1">
    <name type="scientific">Fagus sylvatica</name>
    <name type="common">Beechnut</name>
    <dbReference type="NCBI Taxonomy" id="28930"/>
    <lineage>
        <taxon>Eukaryota</taxon>
        <taxon>Viridiplantae</taxon>
        <taxon>Streptophyta</taxon>
        <taxon>Embryophyta</taxon>
        <taxon>Tracheophyta</taxon>
        <taxon>Spermatophyta</taxon>
        <taxon>Magnoliopsida</taxon>
        <taxon>eudicotyledons</taxon>
        <taxon>Gunneridae</taxon>
        <taxon>Pentapetalae</taxon>
        <taxon>rosids</taxon>
        <taxon>fabids</taxon>
        <taxon>Fagales</taxon>
        <taxon>Fagaceae</taxon>
        <taxon>Fagus</taxon>
    </lineage>
</organism>
<proteinExistence type="predicted"/>
<dbReference type="AlphaFoldDB" id="A0A2N9IYW4"/>